<dbReference type="AlphaFoldDB" id="A0A0U1Q1B1"/>
<dbReference type="PROSITE" id="PS51186">
    <property type="entry name" value="GNAT"/>
    <property type="match status" value="1"/>
</dbReference>
<gene>
    <name evidence="2" type="ORF">AAV94_05200</name>
</gene>
<protein>
    <recommendedName>
        <fullName evidence="1">N-acetyltransferase domain-containing protein</fullName>
    </recommendedName>
</protein>
<accession>A0A0U1Q1B1</accession>
<dbReference type="GO" id="GO:0016747">
    <property type="term" value="F:acyltransferase activity, transferring groups other than amino-acyl groups"/>
    <property type="evidence" value="ECO:0007669"/>
    <property type="project" value="InterPro"/>
</dbReference>
<dbReference type="Pfam" id="PF00583">
    <property type="entry name" value="Acetyltransf_1"/>
    <property type="match status" value="1"/>
</dbReference>
<comment type="caution">
    <text evidence="2">The sequence shown here is derived from an EMBL/GenBank/DDBJ whole genome shotgun (WGS) entry which is preliminary data.</text>
</comment>
<dbReference type="STRING" id="1610491.AAV94_05200"/>
<evidence type="ECO:0000313" key="3">
    <source>
        <dbReference type="Proteomes" id="UP000050580"/>
    </source>
</evidence>
<evidence type="ECO:0000259" key="1">
    <source>
        <dbReference type="PROSITE" id="PS51186"/>
    </source>
</evidence>
<dbReference type="EMBL" id="LBNQ01000019">
    <property type="protein sequence ID" value="KKW68536.1"/>
    <property type="molecule type" value="Genomic_DNA"/>
</dbReference>
<dbReference type="InterPro" id="IPR016181">
    <property type="entry name" value="Acyl_CoA_acyltransferase"/>
</dbReference>
<keyword evidence="3" id="KW-1185">Reference proteome</keyword>
<dbReference type="Gene3D" id="3.40.630.30">
    <property type="match status" value="1"/>
</dbReference>
<reference evidence="2 3" key="1">
    <citation type="submission" date="2015-05" db="EMBL/GenBank/DDBJ databases">
        <title>Draft genome sequence of Lampropedia sp. CT6, isolated from the microbial mat of a hot water spring, located at Manikaran, India.</title>
        <authorList>
            <person name="Tripathi C."/>
            <person name="Rani P."/>
            <person name="Mahato N.K."/>
            <person name="Lal R."/>
        </authorList>
    </citation>
    <scope>NUCLEOTIDE SEQUENCE [LARGE SCALE GENOMIC DNA]</scope>
    <source>
        <strain evidence="2 3">CT6</strain>
    </source>
</reference>
<sequence length="167" mass="18031">MKQDDLPGVLAVQQAAYAQHLLERKETFLNRLQVAPAHCWIATSAELPVAGYLVSHPWNAPLPPALDCALTMDCVLPGGTGTTLWYLHDCAVHPRARGQAVARTLLAHAQARARAAGLTESRLVALADAVPFWQKLGFVQVMPAPAGLAEKLRDYGAGACYLQKRLT</sequence>
<dbReference type="SUPFAM" id="SSF55729">
    <property type="entry name" value="Acyl-CoA N-acyltransferases (Nat)"/>
    <property type="match status" value="1"/>
</dbReference>
<evidence type="ECO:0000313" key="2">
    <source>
        <dbReference type="EMBL" id="KKW68536.1"/>
    </source>
</evidence>
<feature type="domain" description="N-acetyltransferase" evidence="1">
    <location>
        <begin position="1"/>
        <end position="167"/>
    </location>
</feature>
<name>A0A0U1Q1B1_9BURK</name>
<dbReference type="Proteomes" id="UP000050580">
    <property type="component" value="Unassembled WGS sequence"/>
</dbReference>
<dbReference type="InterPro" id="IPR000182">
    <property type="entry name" value="GNAT_dom"/>
</dbReference>
<proteinExistence type="predicted"/>
<organism evidence="2 3">
    <name type="scientific">Lampropedia cohaerens</name>
    <dbReference type="NCBI Taxonomy" id="1610491"/>
    <lineage>
        <taxon>Bacteria</taxon>
        <taxon>Pseudomonadati</taxon>
        <taxon>Pseudomonadota</taxon>
        <taxon>Betaproteobacteria</taxon>
        <taxon>Burkholderiales</taxon>
        <taxon>Comamonadaceae</taxon>
        <taxon>Lampropedia</taxon>
    </lineage>
</organism>